<sequence length="458" mass="50984">MSCLEDVPFRMTISFVEDLVGEDHFAHHPETELPKCAEVLTCTMHDFSLEKKVLYWIDSASRQDIPWFSVTADMYPTAPPCWLLLVDSKENMAGSHEATGCKAKDTTPVRRCMSLGTTSEKLNCTGSRGKLTKRGNVDQCLEEQECSEGKEYSSATPVEHDSEAPLAITKRMPSTLPHFLSLPQSRPKTSPGDLSAVSESSCPKLPLGKPKQPAFFLNNMKNELEAAKKKLMAVMHPLNQTSTESVLISKAFSLHQHSRSSRNLRYGPTSRAPLAGTLTPTPPPPSCCKPRLLHAAELIRPIQQHKPTLASLSPYSCLPPPPWAQRPLSPHRAHPDSTADLLSVLSQEERDLIEPVLALGYPIRRAILALQKTGRQSLGQFLSYLSACDKLLKQGYEEAQVVEAMEMFQNSEKKAAEFLRLLAQFNDMGFQQADIKEVLLLCENHRDQALEELMTRSQ</sequence>
<evidence type="ECO:0000256" key="1">
    <source>
        <dbReference type="SAM" id="MobiDB-lite"/>
    </source>
</evidence>
<feature type="region of interest" description="Disordered" evidence="1">
    <location>
        <begin position="258"/>
        <end position="283"/>
    </location>
</feature>
<evidence type="ECO:0000259" key="2">
    <source>
        <dbReference type="Pfam" id="PF21267"/>
    </source>
</evidence>
<dbReference type="GeneID" id="103057343"/>
<dbReference type="KEGG" id="pbi:103057343"/>
<gene>
    <name evidence="4" type="primary">UBAP1L</name>
</gene>
<dbReference type="CTD" id="390595"/>
<feature type="domain" description="Ubiquitin-associated protein 1-like UBA2" evidence="2">
    <location>
        <begin position="418"/>
        <end position="456"/>
    </location>
</feature>
<reference evidence="4" key="1">
    <citation type="submission" date="2025-08" db="UniProtKB">
        <authorList>
            <consortium name="RefSeq"/>
        </authorList>
    </citation>
    <scope>IDENTIFICATION</scope>
    <source>
        <tissue evidence="4">Liver</tissue>
    </source>
</reference>
<dbReference type="Pfam" id="PF21267">
    <property type="entry name" value="UBAP-1_UBA2"/>
    <property type="match status" value="1"/>
</dbReference>
<dbReference type="GO" id="GO:0000813">
    <property type="term" value="C:ESCRT I complex"/>
    <property type="evidence" value="ECO:0007669"/>
    <property type="project" value="InterPro"/>
</dbReference>
<dbReference type="Proteomes" id="UP000695026">
    <property type="component" value="Unplaced"/>
</dbReference>
<dbReference type="GO" id="GO:0043162">
    <property type="term" value="P:ubiquitin-dependent protein catabolic process via the multivesicular body sorting pathway"/>
    <property type="evidence" value="ECO:0007669"/>
    <property type="project" value="InterPro"/>
</dbReference>
<dbReference type="InterPro" id="IPR042575">
    <property type="entry name" value="UBAP1_C"/>
</dbReference>
<dbReference type="GO" id="GO:0043130">
    <property type="term" value="F:ubiquitin binding"/>
    <property type="evidence" value="ECO:0007669"/>
    <property type="project" value="InterPro"/>
</dbReference>
<dbReference type="RefSeq" id="XP_007428442.1">
    <property type="nucleotide sequence ID" value="XM_007428380.2"/>
</dbReference>
<dbReference type="OrthoDB" id="2018023at2759"/>
<dbReference type="PANTHER" id="PTHR15960">
    <property type="entry name" value="LD44032P"/>
    <property type="match status" value="1"/>
</dbReference>
<dbReference type="InterPro" id="IPR049467">
    <property type="entry name" value="UBAP-1-like_UBA2"/>
</dbReference>
<dbReference type="AlphaFoldDB" id="A0A9F2NWE9"/>
<dbReference type="CDD" id="cd14316">
    <property type="entry name" value="UBA2_UBAP1_like"/>
    <property type="match status" value="1"/>
</dbReference>
<organism evidence="3 4">
    <name type="scientific">Python bivittatus</name>
    <name type="common">Burmese python</name>
    <name type="synonym">Python molurus bivittatus</name>
    <dbReference type="NCBI Taxonomy" id="176946"/>
    <lineage>
        <taxon>Eukaryota</taxon>
        <taxon>Metazoa</taxon>
        <taxon>Chordata</taxon>
        <taxon>Craniata</taxon>
        <taxon>Vertebrata</taxon>
        <taxon>Euteleostomi</taxon>
        <taxon>Lepidosauria</taxon>
        <taxon>Squamata</taxon>
        <taxon>Bifurcata</taxon>
        <taxon>Unidentata</taxon>
        <taxon>Episquamata</taxon>
        <taxon>Toxicofera</taxon>
        <taxon>Serpentes</taxon>
        <taxon>Henophidia</taxon>
        <taxon>Pythonidae</taxon>
        <taxon>Python</taxon>
    </lineage>
</organism>
<feature type="region of interest" description="Disordered" evidence="1">
    <location>
        <begin position="179"/>
        <end position="204"/>
    </location>
</feature>
<keyword evidence="3" id="KW-1185">Reference proteome</keyword>
<evidence type="ECO:0000313" key="4">
    <source>
        <dbReference type="RefSeq" id="XP_007428442.1"/>
    </source>
</evidence>
<proteinExistence type="predicted"/>
<dbReference type="FunFam" id="1.20.120.1920:FF:000002">
    <property type="entry name" value="Ubiquitin-associated protein 1-like a"/>
    <property type="match status" value="1"/>
</dbReference>
<dbReference type="OMA" id="KVLYWVE"/>
<name>A0A9F2NWE9_PYTBI</name>
<evidence type="ECO:0000313" key="3">
    <source>
        <dbReference type="Proteomes" id="UP000695026"/>
    </source>
</evidence>
<accession>A0A9F2NWE9</accession>
<dbReference type="PANTHER" id="PTHR15960:SF3">
    <property type="entry name" value="UBIQUITIN-ASSOCIATED PROTEIN 1-LIKE"/>
    <property type="match status" value="1"/>
</dbReference>
<protein>
    <submittedName>
        <fullName evidence="4">Ubiquitin-associated protein 1-like</fullName>
    </submittedName>
</protein>
<dbReference type="InterPro" id="IPR038870">
    <property type="entry name" value="UBAP1"/>
</dbReference>
<dbReference type="Gene3D" id="1.20.120.1920">
    <property type="entry name" value="UBAP1 SOUBA domain"/>
    <property type="match status" value="1"/>
</dbReference>